<dbReference type="Gene3D" id="3.30.70.100">
    <property type="match status" value="1"/>
</dbReference>
<accession>A0ABQ6M5P7</accession>
<keyword evidence="1" id="KW-0472">Membrane</keyword>
<dbReference type="Proteomes" id="UP001165060">
    <property type="component" value="Unassembled WGS sequence"/>
</dbReference>
<protein>
    <recommendedName>
        <fullName evidence="2">HMA domain-containing protein</fullName>
    </recommendedName>
</protein>
<gene>
    <name evidence="3" type="ORF">TeGR_g812</name>
</gene>
<dbReference type="EMBL" id="BRYB01001182">
    <property type="protein sequence ID" value="GMI19937.1"/>
    <property type="molecule type" value="Genomic_DNA"/>
</dbReference>
<dbReference type="InterPro" id="IPR036163">
    <property type="entry name" value="HMA_dom_sf"/>
</dbReference>
<dbReference type="SUPFAM" id="SSF55008">
    <property type="entry name" value="HMA, heavy metal-associated domain"/>
    <property type="match status" value="1"/>
</dbReference>
<name>A0ABQ6M5P7_9STRA</name>
<dbReference type="Pfam" id="PF00403">
    <property type="entry name" value="HMA"/>
    <property type="match status" value="1"/>
</dbReference>
<keyword evidence="1" id="KW-1133">Transmembrane helix</keyword>
<keyword evidence="4" id="KW-1185">Reference proteome</keyword>
<proteinExistence type="predicted"/>
<evidence type="ECO:0000313" key="3">
    <source>
        <dbReference type="EMBL" id="GMI19937.1"/>
    </source>
</evidence>
<evidence type="ECO:0000256" key="1">
    <source>
        <dbReference type="SAM" id="Phobius"/>
    </source>
</evidence>
<evidence type="ECO:0000313" key="4">
    <source>
        <dbReference type="Proteomes" id="UP001165060"/>
    </source>
</evidence>
<organism evidence="3 4">
    <name type="scientific">Tetraparma gracilis</name>
    <dbReference type="NCBI Taxonomy" id="2962635"/>
    <lineage>
        <taxon>Eukaryota</taxon>
        <taxon>Sar</taxon>
        <taxon>Stramenopiles</taxon>
        <taxon>Ochrophyta</taxon>
        <taxon>Bolidophyceae</taxon>
        <taxon>Parmales</taxon>
        <taxon>Triparmaceae</taxon>
        <taxon>Tetraparma</taxon>
    </lineage>
</organism>
<dbReference type="InterPro" id="IPR006121">
    <property type="entry name" value="HMA_dom"/>
</dbReference>
<feature type="transmembrane region" description="Helical" evidence="1">
    <location>
        <begin position="50"/>
        <end position="70"/>
    </location>
</feature>
<comment type="caution">
    <text evidence="3">The sequence shown here is derived from an EMBL/GenBank/DDBJ whole genome shotgun (WGS) entry which is preliminary data.</text>
</comment>
<sequence length="225" mass="24221">MSKLYLVTDPGFARSFAASFFVILASSKLPPLQTTVSDLHEHLRLLPHSYQLYFAVSFLASSCCLLQVVLSMGSFGCAGFNTVLGPARPTLLALASFLQLIAWREAAYQPFLRRPTMVGTIITLLLSFSPEFLMLYAARSPTRQVPEGVAGDFVLSLGDSMGCASCVTTVKKTIETNPGVLACNMVNNTATVYLRKDADQEGVTRTLKAALTARGFPPVATDVAT</sequence>
<reference evidence="3 4" key="1">
    <citation type="journal article" date="2023" name="Commun. Biol.">
        <title>Genome analysis of Parmales, the sister group of diatoms, reveals the evolutionary specialization of diatoms from phago-mixotrophs to photoautotrophs.</title>
        <authorList>
            <person name="Ban H."/>
            <person name="Sato S."/>
            <person name="Yoshikawa S."/>
            <person name="Yamada K."/>
            <person name="Nakamura Y."/>
            <person name="Ichinomiya M."/>
            <person name="Sato N."/>
            <person name="Blanc-Mathieu R."/>
            <person name="Endo H."/>
            <person name="Kuwata A."/>
            <person name="Ogata H."/>
        </authorList>
    </citation>
    <scope>NUCLEOTIDE SEQUENCE [LARGE SCALE GENOMIC DNA]</scope>
</reference>
<keyword evidence="1" id="KW-0812">Transmembrane</keyword>
<feature type="domain" description="HMA" evidence="2">
    <location>
        <begin position="161"/>
        <end position="213"/>
    </location>
</feature>
<evidence type="ECO:0000259" key="2">
    <source>
        <dbReference type="Pfam" id="PF00403"/>
    </source>
</evidence>
<feature type="transmembrane region" description="Helical" evidence="1">
    <location>
        <begin position="117"/>
        <end position="138"/>
    </location>
</feature>
<dbReference type="CDD" id="cd00371">
    <property type="entry name" value="HMA"/>
    <property type="match status" value="1"/>
</dbReference>